<feature type="transmembrane region" description="Helical" evidence="2">
    <location>
        <begin position="41"/>
        <end position="61"/>
    </location>
</feature>
<reference evidence="3 4" key="1">
    <citation type="journal article" date="2010" name="ChemBioChem">
        <title>Cloning and characterization of the biosynthetic gene cluster of 16-membered macrolide antibiotic FD-891: involvement of a dual functional cytochrome P450 monooxygenase catalyzing epoxidation and hydroxylation.</title>
        <authorList>
            <person name="Kudo F."/>
            <person name="Motegi A."/>
            <person name="Mizoue K."/>
            <person name="Eguchi T."/>
        </authorList>
    </citation>
    <scope>NUCLEOTIDE SEQUENCE [LARGE SCALE GENOMIC DNA]</scope>
    <source>
        <strain evidence="3 4">A-8890</strain>
    </source>
</reference>
<accession>A0ABM7F1N5</accession>
<keyword evidence="2" id="KW-0812">Transmembrane</keyword>
<dbReference type="RefSeq" id="WP_286247783.1">
    <property type="nucleotide sequence ID" value="NZ_AP018448.1"/>
</dbReference>
<keyword evidence="2" id="KW-0472">Membrane</keyword>
<dbReference type="PANTHER" id="PTHR42305:SF1">
    <property type="entry name" value="MEMBRANE PROTEIN RV1733C-RELATED"/>
    <property type="match status" value="1"/>
</dbReference>
<evidence type="ECO:0000256" key="2">
    <source>
        <dbReference type="SAM" id="Phobius"/>
    </source>
</evidence>
<feature type="region of interest" description="Disordered" evidence="1">
    <location>
        <begin position="1"/>
        <end position="34"/>
    </location>
</feature>
<evidence type="ECO:0000313" key="3">
    <source>
        <dbReference type="EMBL" id="BBC29623.1"/>
    </source>
</evidence>
<dbReference type="InterPro" id="IPR039708">
    <property type="entry name" value="MT1774/Rv1733c-like"/>
</dbReference>
<keyword evidence="2" id="KW-1133">Transmembrane helix</keyword>
<gene>
    <name evidence="3" type="ORF">SGFS_009170</name>
</gene>
<dbReference type="PANTHER" id="PTHR42305">
    <property type="entry name" value="MEMBRANE PROTEIN RV1733C-RELATED"/>
    <property type="match status" value="1"/>
</dbReference>
<reference evidence="3 4" key="2">
    <citation type="journal article" date="2023" name="ChemBioChem">
        <title>Acyltransferase Domain Exchange between Two Independent Type I Polyketide Synthases in the Same Producer Strain of Macrolide Antibiotics.</title>
        <authorList>
            <person name="Kudo F."/>
            <person name="Kishikawa K."/>
            <person name="Tsuboi K."/>
            <person name="Kido T."/>
            <person name="Usui T."/>
            <person name="Hashimoto J."/>
            <person name="Shin-Ya K."/>
            <person name="Miyanaga A."/>
            <person name="Eguchi T."/>
        </authorList>
    </citation>
    <scope>NUCLEOTIDE SEQUENCE [LARGE SCALE GENOMIC DNA]</scope>
    <source>
        <strain evidence="3 4">A-8890</strain>
    </source>
</reference>
<organism evidence="3 4">
    <name type="scientific">Streptomyces graminofaciens</name>
    <dbReference type="NCBI Taxonomy" id="68212"/>
    <lineage>
        <taxon>Bacteria</taxon>
        <taxon>Bacillati</taxon>
        <taxon>Actinomycetota</taxon>
        <taxon>Actinomycetes</taxon>
        <taxon>Kitasatosporales</taxon>
        <taxon>Streptomycetaceae</taxon>
        <taxon>Streptomyces</taxon>
    </lineage>
</organism>
<evidence type="ECO:0000256" key="1">
    <source>
        <dbReference type="SAM" id="MobiDB-lite"/>
    </source>
</evidence>
<keyword evidence="4" id="KW-1185">Reference proteome</keyword>
<evidence type="ECO:0000313" key="4">
    <source>
        <dbReference type="Proteomes" id="UP001321542"/>
    </source>
</evidence>
<protein>
    <submittedName>
        <fullName evidence="3">Uncharacterized protein</fullName>
    </submittedName>
</protein>
<dbReference type="Proteomes" id="UP001321542">
    <property type="component" value="Chromosome"/>
</dbReference>
<name>A0ABM7F1N5_9ACTN</name>
<dbReference type="EMBL" id="AP018448">
    <property type="protein sequence ID" value="BBC29623.1"/>
    <property type="molecule type" value="Genomic_DNA"/>
</dbReference>
<proteinExistence type="predicted"/>
<sequence length="94" mass="10727">MHRTRPTGHTRNETEGSTLRIWGDREGTIQDPPISAGDANATGWLIGGMTAVGVYVGFVAVRKSMRLVLDRRRYARWGTEWDLVEPLWSARFRR</sequence>